<dbReference type="NCBIfam" id="NF009470">
    <property type="entry name" value="PRK12830.1"/>
    <property type="match status" value="1"/>
</dbReference>
<dbReference type="SUPFAM" id="SSF55205">
    <property type="entry name" value="EPT/RTPC-like"/>
    <property type="match status" value="1"/>
</dbReference>
<name>A0ABT2F3G9_9STAP</name>
<dbReference type="EMBL" id="JANUXY010000009">
    <property type="protein sequence ID" value="MCS4487015.1"/>
    <property type="molecule type" value="Genomic_DNA"/>
</dbReference>
<keyword evidence="3 13" id="KW-0963">Cytoplasm</keyword>
<evidence type="ECO:0000256" key="13">
    <source>
        <dbReference type="HAMAP-Rule" id="MF_00111"/>
    </source>
</evidence>
<reference evidence="15 16" key="1">
    <citation type="journal article" date="2023" name="Int. J. Syst. Evol. Microbiol.">
        <title>Streptococcus sciuri sp. nov., Staphylococcus marylandisciuri sp. nov. and Staphylococcus americanisciuri sp. nov., isolated from faeces of eastern grey squirrel (Sciurus carolinensis).</title>
        <authorList>
            <person name="Volokhov D.V."/>
            <person name="Zagorodnyaya T.A."/>
            <person name="Furtak V.A."/>
            <person name="Nattanmai G."/>
            <person name="Randall L."/>
            <person name="Jose S."/>
            <person name="Gao Y."/>
            <person name="Eisenberg T."/>
            <person name="Delmonte P."/>
            <person name="Blom J."/>
            <person name="Mitchell K.K."/>
        </authorList>
    </citation>
    <scope>NUCLEOTIDE SEQUENCE [LARGE SCALE GENOMIC DNA]</scope>
    <source>
        <strain evidence="15 16">GRT3</strain>
    </source>
</reference>
<evidence type="ECO:0000256" key="10">
    <source>
        <dbReference type="ARBA" id="ARBA00023317"/>
    </source>
</evidence>
<dbReference type="EC" id="2.5.1.7" evidence="13"/>
<gene>
    <name evidence="13" type="primary">murA</name>
    <name evidence="15" type="ORF">NXS11_08940</name>
</gene>
<dbReference type="GO" id="GO:0008760">
    <property type="term" value="F:UDP-N-acetylglucosamine 1-carboxyvinyltransferase activity"/>
    <property type="evidence" value="ECO:0007669"/>
    <property type="project" value="UniProtKB-EC"/>
</dbReference>
<dbReference type="PANTHER" id="PTHR43783">
    <property type="entry name" value="UDP-N-ACETYLGLUCOSAMINE 1-CARBOXYVINYLTRANSFERASE"/>
    <property type="match status" value="1"/>
</dbReference>
<keyword evidence="6 13" id="KW-0133">Cell shape</keyword>
<evidence type="ECO:0000256" key="1">
    <source>
        <dbReference type="ARBA" id="ARBA00004496"/>
    </source>
</evidence>
<evidence type="ECO:0000256" key="3">
    <source>
        <dbReference type="ARBA" id="ARBA00022490"/>
    </source>
</evidence>
<dbReference type="HAMAP" id="MF_00111">
    <property type="entry name" value="MurA"/>
    <property type="match status" value="1"/>
</dbReference>
<feature type="modified residue" description="2-(S-cysteinyl)pyruvic acid O-phosphothioketal" evidence="13">
    <location>
        <position position="118"/>
    </location>
</feature>
<protein>
    <recommendedName>
        <fullName evidence="13">UDP-N-acetylglucosamine 1-carboxyvinyltransferase</fullName>
        <ecNumber evidence="13">2.5.1.7</ecNumber>
    </recommendedName>
    <alternativeName>
        <fullName evidence="13">Enoylpyruvate transferase</fullName>
    </alternativeName>
    <alternativeName>
        <fullName evidence="13">UDP-N-acetylglucosamine enolpyruvyl transferase</fullName>
        <shortName evidence="13">EPT</shortName>
    </alternativeName>
</protein>
<dbReference type="InterPro" id="IPR050068">
    <property type="entry name" value="MurA_subfamily"/>
</dbReference>
<keyword evidence="16" id="KW-1185">Reference proteome</keyword>
<dbReference type="InterPro" id="IPR013792">
    <property type="entry name" value="RNA3'P_cycl/enolpyr_Trfase_a/b"/>
</dbReference>
<dbReference type="NCBIfam" id="NF006873">
    <property type="entry name" value="PRK09369.1"/>
    <property type="match status" value="1"/>
</dbReference>
<dbReference type="Gene3D" id="3.65.10.10">
    <property type="entry name" value="Enolpyruvate transferase domain"/>
    <property type="match status" value="2"/>
</dbReference>
<keyword evidence="7 13" id="KW-0573">Peptidoglycan synthesis</keyword>
<evidence type="ECO:0000256" key="7">
    <source>
        <dbReference type="ARBA" id="ARBA00022984"/>
    </source>
</evidence>
<dbReference type="RefSeq" id="WP_259200640.1">
    <property type="nucleotide sequence ID" value="NZ_JANUXY010000009.1"/>
</dbReference>
<evidence type="ECO:0000256" key="4">
    <source>
        <dbReference type="ARBA" id="ARBA00022618"/>
    </source>
</evidence>
<comment type="function">
    <text evidence="13">Cell wall formation. Adds enolpyruvyl to UDP-N-acetylglucosamine.</text>
</comment>
<evidence type="ECO:0000313" key="16">
    <source>
        <dbReference type="Proteomes" id="UP001205609"/>
    </source>
</evidence>
<organism evidence="15 16">
    <name type="scientific">Staphylococcus americanisciuri</name>
    <dbReference type="NCBI Taxonomy" id="2973940"/>
    <lineage>
        <taxon>Bacteria</taxon>
        <taxon>Bacillati</taxon>
        <taxon>Bacillota</taxon>
        <taxon>Bacilli</taxon>
        <taxon>Bacillales</taxon>
        <taxon>Staphylococcaceae</taxon>
        <taxon>Staphylococcus</taxon>
    </lineage>
</organism>
<keyword evidence="8 13" id="KW-0131">Cell cycle</keyword>
<comment type="pathway">
    <text evidence="2 13">Cell wall biogenesis; peptidoglycan biosynthesis.</text>
</comment>
<feature type="binding site" evidence="13">
    <location>
        <begin position="24"/>
        <end position="25"/>
    </location>
    <ligand>
        <name>phosphoenolpyruvate</name>
        <dbReference type="ChEBI" id="CHEBI:58702"/>
    </ligand>
</feature>
<feature type="active site" description="Proton donor" evidence="13">
    <location>
        <position position="118"/>
    </location>
</feature>
<comment type="similarity">
    <text evidence="11 13">Belongs to the EPSP synthase family. MurA subfamily.</text>
</comment>
<comment type="caution">
    <text evidence="15">The sequence shown here is derived from an EMBL/GenBank/DDBJ whole genome shotgun (WGS) entry which is preliminary data.</text>
</comment>
<keyword evidence="9 13" id="KW-0961">Cell wall biogenesis/degradation</keyword>
<evidence type="ECO:0000256" key="9">
    <source>
        <dbReference type="ARBA" id="ARBA00023316"/>
    </source>
</evidence>
<keyword evidence="5 13" id="KW-0808">Transferase</keyword>
<evidence type="ECO:0000256" key="2">
    <source>
        <dbReference type="ARBA" id="ARBA00004752"/>
    </source>
</evidence>
<keyword evidence="4 13" id="KW-0132">Cell division</keyword>
<feature type="binding site" evidence="13">
    <location>
        <position position="94"/>
    </location>
    <ligand>
        <name>UDP-N-acetyl-alpha-D-glucosamine</name>
        <dbReference type="ChEBI" id="CHEBI:57705"/>
    </ligand>
</feature>
<evidence type="ECO:0000256" key="6">
    <source>
        <dbReference type="ARBA" id="ARBA00022960"/>
    </source>
</evidence>
<comment type="caution">
    <text evidence="13">Lacks conserved residue(s) required for the propagation of feature annotation.</text>
</comment>
<dbReference type="InterPro" id="IPR036968">
    <property type="entry name" value="Enolpyruvate_Tfrase_sf"/>
</dbReference>
<feature type="binding site" evidence="13">
    <location>
        <position position="329"/>
    </location>
    <ligand>
        <name>UDP-N-acetyl-alpha-D-glucosamine</name>
        <dbReference type="ChEBI" id="CHEBI:57705"/>
    </ligand>
</feature>
<dbReference type="Proteomes" id="UP001205609">
    <property type="component" value="Unassembled WGS sequence"/>
</dbReference>
<feature type="binding site" evidence="13">
    <location>
        <position position="307"/>
    </location>
    <ligand>
        <name>UDP-N-acetyl-alpha-D-glucosamine</name>
        <dbReference type="ChEBI" id="CHEBI:57705"/>
    </ligand>
</feature>
<dbReference type="NCBIfam" id="TIGR01072">
    <property type="entry name" value="murA"/>
    <property type="match status" value="1"/>
</dbReference>
<evidence type="ECO:0000256" key="11">
    <source>
        <dbReference type="ARBA" id="ARBA00038367"/>
    </source>
</evidence>
<evidence type="ECO:0000256" key="5">
    <source>
        <dbReference type="ARBA" id="ARBA00022679"/>
    </source>
</evidence>
<comment type="subcellular location">
    <subcellularLocation>
        <location evidence="1 13">Cytoplasm</location>
    </subcellularLocation>
</comment>
<feature type="domain" description="Enolpyruvate transferase" evidence="14">
    <location>
        <begin position="9"/>
        <end position="407"/>
    </location>
</feature>
<proteinExistence type="inferred from homology"/>
<evidence type="ECO:0000256" key="8">
    <source>
        <dbReference type="ARBA" id="ARBA00023306"/>
    </source>
</evidence>
<accession>A0ABT2F3G9</accession>
<evidence type="ECO:0000256" key="12">
    <source>
        <dbReference type="ARBA" id="ARBA00047527"/>
    </source>
</evidence>
<dbReference type="Pfam" id="PF00275">
    <property type="entry name" value="EPSP_synthase"/>
    <property type="match status" value="1"/>
</dbReference>
<keyword evidence="10 13" id="KW-0670">Pyruvate</keyword>
<evidence type="ECO:0000259" key="14">
    <source>
        <dbReference type="Pfam" id="PF00275"/>
    </source>
</evidence>
<dbReference type="PANTHER" id="PTHR43783:SF2">
    <property type="entry name" value="UDP-N-ACETYLGLUCOSAMINE 1-CARBOXYVINYLTRANSFERASE 2"/>
    <property type="match status" value="1"/>
</dbReference>
<feature type="binding site" evidence="13">
    <location>
        <begin position="123"/>
        <end position="127"/>
    </location>
    <ligand>
        <name>UDP-N-acetyl-alpha-D-glucosamine</name>
        <dbReference type="ChEBI" id="CHEBI:57705"/>
    </ligand>
</feature>
<dbReference type="InterPro" id="IPR001986">
    <property type="entry name" value="Enolpyruvate_Tfrase_dom"/>
</dbReference>
<dbReference type="InterPro" id="IPR005750">
    <property type="entry name" value="UDP_GlcNAc_COvinyl_MurA"/>
</dbReference>
<dbReference type="CDD" id="cd01555">
    <property type="entry name" value="UdpNAET"/>
    <property type="match status" value="1"/>
</dbReference>
<evidence type="ECO:0000313" key="15">
    <source>
        <dbReference type="EMBL" id="MCS4487015.1"/>
    </source>
</evidence>
<comment type="catalytic activity">
    <reaction evidence="12 13">
        <text>phosphoenolpyruvate + UDP-N-acetyl-alpha-D-glucosamine = UDP-N-acetyl-3-O-(1-carboxyvinyl)-alpha-D-glucosamine + phosphate</text>
        <dbReference type="Rhea" id="RHEA:18681"/>
        <dbReference type="ChEBI" id="CHEBI:43474"/>
        <dbReference type="ChEBI" id="CHEBI:57705"/>
        <dbReference type="ChEBI" id="CHEBI:58702"/>
        <dbReference type="ChEBI" id="CHEBI:68483"/>
        <dbReference type="EC" id="2.5.1.7"/>
    </reaction>
</comment>
<sequence length="420" mass="44978">MAQEVIKIRGGQKLKGKVEISGAKNSSVAIIPAALMAESPVILDGLPEISDVVTLVSLLESLNIKTQLAERTLSIDPSEIENAPLPNNKVESLRASYYMMGAMLGRFNKCVIGLPGGCPLGPRPIDQHIKGFKALGAKIDESNPTSMKLEAERLVGANIYLDIVSVGATINIMLAATRAEGQTIIENAAKEPEVVDVANFLNSMGAKVSGAGTSTIKIQGVTQLLGSRHAIIPDRIEAGTYMCIAAASGDEMIIDNIIPEHVEPLTVKLKELGVKIDTHDDYMVVQAAAPYKNVDIKTLVYPGFATDLQQPITPLLFLADGPSFVTETIYPERFKHVDELQRMNAAITADTGTATIKPSQLKGAEVYASDLRAGACLIVAGLIAEGVTTIYNVRHIYRGYSNIVETLKSLGADIWTEQQA</sequence>